<gene>
    <name evidence="1" type="ORF">CROQUDRAFT_436123</name>
</gene>
<dbReference type="Proteomes" id="UP000886653">
    <property type="component" value="Unassembled WGS sequence"/>
</dbReference>
<keyword evidence="2" id="KW-1185">Reference proteome</keyword>
<name>A0A9P6NM34_9BASI</name>
<comment type="caution">
    <text evidence="1">The sequence shown here is derived from an EMBL/GenBank/DDBJ whole genome shotgun (WGS) entry which is preliminary data.</text>
</comment>
<proteinExistence type="predicted"/>
<dbReference type="AlphaFoldDB" id="A0A9P6NM34"/>
<sequence length="67" mass="7521">MQHDSYMTPFHLPATRLNFQVIVERLIHLGTLQTANHRDSEGLCGLGPAPGWLLRCTSFIMGTLRLS</sequence>
<evidence type="ECO:0000313" key="2">
    <source>
        <dbReference type="Proteomes" id="UP000886653"/>
    </source>
</evidence>
<accession>A0A9P6NM34</accession>
<dbReference type="EMBL" id="MU167241">
    <property type="protein sequence ID" value="KAG0148062.1"/>
    <property type="molecule type" value="Genomic_DNA"/>
</dbReference>
<reference evidence="1" key="1">
    <citation type="submission" date="2013-11" db="EMBL/GenBank/DDBJ databases">
        <title>Genome sequence of the fusiform rust pathogen reveals effectors for host alternation and coevolution with pine.</title>
        <authorList>
            <consortium name="DOE Joint Genome Institute"/>
            <person name="Smith K."/>
            <person name="Pendleton A."/>
            <person name="Kubisiak T."/>
            <person name="Anderson C."/>
            <person name="Salamov A."/>
            <person name="Aerts A."/>
            <person name="Riley R."/>
            <person name="Clum A."/>
            <person name="Lindquist E."/>
            <person name="Ence D."/>
            <person name="Campbell M."/>
            <person name="Kronenberg Z."/>
            <person name="Feau N."/>
            <person name="Dhillon B."/>
            <person name="Hamelin R."/>
            <person name="Burleigh J."/>
            <person name="Smith J."/>
            <person name="Yandell M."/>
            <person name="Nelson C."/>
            <person name="Grigoriev I."/>
            <person name="Davis J."/>
        </authorList>
    </citation>
    <scope>NUCLEOTIDE SEQUENCE</scope>
    <source>
        <strain evidence="1">G11</strain>
    </source>
</reference>
<organism evidence="1 2">
    <name type="scientific">Cronartium quercuum f. sp. fusiforme G11</name>
    <dbReference type="NCBI Taxonomy" id="708437"/>
    <lineage>
        <taxon>Eukaryota</taxon>
        <taxon>Fungi</taxon>
        <taxon>Dikarya</taxon>
        <taxon>Basidiomycota</taxon>
        <taxon>Pucciniomycotina</taxon>
        <taxon>Pucciniomycetes</taxon>
        <taxon>Pucciniales</taxon>
        <taxon>Coleosporiaceae</taxon>
        <taxon>Cronartium</taxon>
    </lineage>
</organism>
<evidence type="ECO:0000313" key="1">
    <source>
        <dbReference type="EMBL" id="KAG0148062.1"/>
    </source>
</evidence>
<protein>
    <submittedName>
        <fullName evidence="1">Uncharacterized protein</fullName>
    </submittedName>
</protein>